<accession>A0ABS8CG74</accession>
<keyword evidence="2" id="KW-1185">Reference proteome</keyword>
<dbReference type="InterPro" id="IPR036397">
    <property type="entry name" value="RNaseH_sf"/>
</dbReference>
<evidence type="ECO:0008006" key="3">
    <source>
        <dbReference type="Google" id="ProtNLM"/>
    </source>
</evidence>
<sequence>MPTAVRGQFYRLYIVMDIYSRMIVGWEIHLDERAEHAAALISKACLRPDRPSRGCRCELRCPRGSACTR</sequence>
<dbReference type="InterPro" id="IPR012337">
    <property type="entry name" value="RNaseH-like_sf"/>
</dbReference>
<organism evidence="1 2">
    <name type="scientific">Mesopusillimonas faecipullorum</name>
    <dbReference type="NCBI Taxonomy" id="2755040"/>
    <lineage>
        <taxon>Bacteria</taxon>
        <taxon>Pseudomonadati</taxon>
        <taxon>Pseudomonadota</taxon>
        <taxon>Betaproteobacteria</taxon>
        <taxon>Burkholderiales</taxon>
        <taxon>Alcaligenaceae</taxon>
        <taxon>Mesopusillimonas</taxon>
    </lineage>
</organism>
<comment type="caution">
    <text evidence="1">The sequence shown here is derived from an EMBL/GenBank/DDBJ whole genome shotgun (WGS) entry which is preliminary data.</text>
</comment>
<evidence type="ECO:0000313" key="2">
    <source>
        <dbReference type="Proteomes" id="UP000776983"/>
    </source>
</evidence>
<gene>
    <name evidence="1" type="ORF">H0484_15050</name>
</gene>
<dbReference type="Proteomes" id="UP000776983">
    <property type="component" value="Unassembled WGS sequence"/>
</dbReference>
<dbReference type="EMBL" id="JACDXW010000037">
    <property type="protein sequence ID" value="MCB5365040.1"/>
    <property type="molecule type" value="Genomic_DNA"/>
</dbReference>
<dbReference type="SUPFAM" id="SSF53098">
    <property type="entry name" value="Ribonuclease H-like"/>
    <property type="match status" value="1"/>
</dbReference>
<dbReference type="Gene3D" id="3.30.420.10">
    <property type="entry name" value="Ribonuclease H-like superfamily/Ribonuclease H"/>
    <property type="match status" value="1"/>
</dbReference>
<evidence type="ECO:0000313" key="1">
    <source>
        <dbReference type="EMBL" id="MCB5365040.1"/>
    </source>
</evidence>
<protein>
    <recommendedName>
        <fullName evidence="3">Transposase</fullName>
    </recommendedName>
</protein>
<reference evidence="1 2" key="1">
    <citation type="submission" date="2020-07" db="EMBL/GenBank/DDBJ databases">
        <title>Pusillimonas sp. nov., isolated from poultry manure in Taiwan.</title>
        <authorList>
            <person name="Lin S.-Y."/>
            <person name="Tang Y.-S."/>
            <person name="Young C.-C."/>
        </authorList>
    </citation>
    <scope>NUCLEOTIDE SEQUENCE [LARGE SCALE GENOMIC DNA]</scope>
    <source>
        <strain evidence="1 2">CC-YST705</strain>
    </source>
</reference>
<proteinExistence type="predicted"/>
<name>A0ABS8CG74_9BURK</name>